<evidence type="ECO:0000313" key="3">
    <source>
        <dbReference type="EMBL" id="MDC3417848.1"/>
    </source>
</evidence>
<keyword evidence="4" id="KW-1185">Reference proteome</keyword>
<dbReference type="InterPro" id="IPR004435">
    <property type="entry name" value="MobB_dom"/>
</dbReference>
<evidence type="ECO:0000256" key="1">
    <source>
        <dbReference type="SAM" id="MobiDB-lite"/>
    </source>
</evidence>
<dbReference type="PANTHER" id="PTHR40072">
    <property type="entry name" value="MOLYBDOPTERIN-GUANINE DINUCLEOTIDE BIOSYNTHESIS ADAPTER PROTEIN-RELATED"/>
    <property type="match status" value="1"/>
</dbReference>
<dbReference type="PANTHER" id="PTHR40072:SF1">
    <property type="entry name" value="MOLYBDOPTERIN-GUANINE DINUCLEOTIDE BIOSYNTHESIS ADAPTER PROTEIN"/>
    <property type="match status" value="1"/>
</dbReference>
<dbReference type="InterPro" id="IPR052539">
    <property type="entry name" value="MGD_biosynthesis_adapter"/>
</dbReference>
<dbReference type="InterPro" id="IPR027417">
    <property type="entry name" value="P-loop_NTPase"/>
</dbReference>
<proteinExistence type="predicted"/>
<comment type="caution">
    <text evidence="3">The sequence shown here is derived from an EMBL/GenBank/DDBJ whole genome shotgun (WGS) entry which is preliminary data.</text>
</comment>
<dbReference type="Gene3D" id="3.40.50.300">
    <property type="entry name" value="P-loop containing nucleotide triphosphate hydrolases"/>
    <property type="match status" value="1"/>
</dbReference>
<dbReference type="GO" id="GO:0005525">
    <property type="term" value="F:GTP binding"/>
    <property type="evidence" value="ECO:0007669"/>
    <property type="project" value="InterPro"/>
</dbReference>
<feature type="region of interest" description="Disordered" evidence="1">
    <location>
        <begin position="35"/>
        <end position="54"/>
    </location>
</feature>
<name>A0A9X4AH66_9BACI</name>
<dbReference type="GO" id="GO:0006777">
    <property type="term" value="P:Mo-molybdopterin cofactor biosynthetic process"/>
    <property type="evidence" value="ECO:0007669"/>
    <property type="project" value="InterPro"/>
</dbReference>
<dbReference type="AlphaFoldDB" id="A0A9X4AH66"/>
<dbReference type="SUPFAM" id="SSF52540">
    <property type="entry name" value="P-loop containing nucleoside triphosphate hydrolases"/>
    <property type="match status" value="1"/>
</dbReference>
<feature type="compositionally biased region" description="Basic and acidic residues" evidence="1">
    <location>
        <begin position="45"/>
        <end position="54"/>
    </location>
</feature>
<sequence length="165" mass="18330">MRILQVVGYKNSGKTTLTSQLINYFTNKGLKVASLKHHGHGGKPKLADGTDSEKHRASGSLLAGVDGGGVFQLTMSTDSISFDQLVAFYQVLSVDLLVVEGYKSLDFDKIIMIKEEKDLSLLEQVSNVQAVITSIPIEENNLAHPIFYNSDRQKFFEWMESFILS</sequence>
<organism evidence="3 4">
    <name type="scientific">Aquibacillus salsiterrae</name>
    <dbReference type="NCBI Taxonomy" id="2950439"/>
    <lineage>
        <taxon>Bacteria</taxon>
        <taxon>Bacillati</taxon>
        <taxon>Bacillota</taxon>
        <taxon>Bacilli</taxon>
        <taxon>Bacillales</taxon>
        <taxon>Bacillaceae</taxon>
        <taxon>Aquibacillus</taxon>
    </lineage>
</organism>
<dbReference type="Proteomes" id="UP001145069">
    <property type="component" value="Unassembled WGS sequence"/>
</dbReference>
<evidence type="ECO:0000259" key="2">
    <source>
        <dbReference type="Pfam" id="PF03205"/>
    </source>
</evidence>
<dbReference type="EMBL" id="JAMQKC010000015">
    <property type="protein sequence ID" value="MDC3417848.1"/>
    <property type="molecule type" value="Genomic_DNA"/>
</dbReference>
<accession>A0A9X4AH66</accession>
<protein>
    <submittedName>
        <fullName evidence="3">Molybdopterin-guanine dinucleotide biosynthesis protein B</fullName>
    </submittedName>
</protein>
<feature type="domain" description="Molybdopterin-guanine dinucleotide biosynthesis protein B (MobB)" evidence="2">
    <location>
        <begin position="3"/>
        <end position="133"/>
    </location>
</feature>
<reference evidence="3" key="1">
    <citation type="submission" date="2022-06" db="EMBL/GenBank/DDBJ databases">
        <title>Aquibacillus sp. a new bacterium isolated from soil saline samples.</title>
        <authorList>
            <person name="Galisteo C."/>
            <person name="De La Haba R."/>
            <person name="Sanchez-Porro C."/>
            <person name="Ventosa A."/>
        </authorList>
    </citation>
    <scope>NUCLEOTIDE SEQUENCE</scope>
    <source>
        <strain evidence="3">3ASR75-54</strain>
    </source>
</reference>
<dbReference type="NCBIfam" id="TIGR00176">
    <property type="entry name" value="mobB"/>
    <property type="match status" value="1"/>
</dbReference>
<evidence type="ECO:0000313" key="4">
    <source>
        <dbReference type="Proteomes" id="UP001145069"/>
    </source>
</evidence>
<dbReference type="RefSeq" id="WP_272446912.1">
    <property type="nucleotide sequence ID" value="NZ_JAMQKC010000015.1"/>
</dbReference>
<dbReference type="Pfam" id="PF03205">
    <property type="entry name" value="MobB"/>
    <property type="match status" value="1"/>
</dbReference>
<gene>
    <name evidence="3" type="primary">mobB</name>
    <name evidence="3" type="ORF">NC799_13175</name>
</gene>